<dbReference type="CDD" id="cd17492">
    <property type="entry name" value="toxin_CptN"/>
    <property type="match status" value="1"/>
</dbReference>
<dbReference type="InterPro" id="IPR058108">
    <property type="entry name" value="CptIN-like"/>
</dbReference>
<accession>A0A9D1GBT6</accession>
<gene>
    <name evidence="1" type="ORF">IAB59_05575</name>
</gene>
<dbReference type="AlphaFoldDB" id="A0A9D1GBT6"/>
<reference evidence="1" key="2">
    <citation type="journal article" date="2021" name="PeerJ">
        <title>Extensive microbial diversity within the chicken gut microbiome revealed by metagenomics and culture.</title>
        <authorList>
            <person name="Gilroy R."/>
            <person name="Ravi A."/>
            <person name="Getino M."/>
            <person name="Pursley I."/>
            <person name="Horton D.L."/>
            <person name="Alikhan N.F."/>
            <person name="Baker D."/>
            <person name="Gharbi K."/>
            <person name="Hall N."/>
            <person name="Watson M."/>
            <person name="Adriaenssens E.M."/>
            <person name="Foster-Nyarko E."/>
            <person name="Jarju S."/>
            <person name="Secka A."/>
            <person name="Antonio M."/>
            <person name="Oren A."/>
            <person name="Chaudhuri R.R."/>
            <person name="La Ragione R."/>
            <person name="Hildebrand F."/>
            <person name="Pallen M.J."/>
        </authorList>
    </citation>
    <scope>NUCLEOTIDE SEQUENCE</scope>
    <source>
        <strain evidence="1">CHK195-26880</strain>
    </source>
</reference>
<name>A0A9D1GBT6_9FIRM</name>
<organism evidence="1 2">
    <name type="scientific">Candidatus Onthousia faecipullorum</name>
    <dbReference type="NCBI Taxonomy" id="2840887"/>
    <lineage>
        <taxon>Bacteria</taxon>
        <taxon>Bacillati</taxon>
        <taxon>Bacillota</taxon>
        <taxon>Bacilli</taxon>
        <taxon>Candidatus Onthousia</taxon>
    </lineage>
</organism>
<dbReference type="Gene3D" id="3.10.129.130">
    <property type="match status" value="1"/>
</dbReference>
<protein>
    <submittedName>
        <fullName evidence="1">Uncharacterized protein</fullName>
    </submittedName>
</protein>
<comment type="caution">
    <text evidence="1">The sequence shown here is derived from an EMBL/GenBank/DDBJ whole genome shotgun (WGS) entry which is preliminary data.</text>
</comment>
<dbReference type="EMBL" id="DVKQ01000071">
    <property type="protein sequence ID" value="HIT37926.1"/>
    <property type="molecule type" value="Genomic_DNA"/>
</dbReference>
<sequence length="148" mass="17381">MLIKDEFFDKINDKGLMINHENGRARPTYFTIKDKDILWFIPLSSKVSKYQPIIDKKVKKYGDCRSIMIREIANKKSVILLQNAFPTLEKYIDHPHIINGKPLKVIDTLKDEITSNFNYLLSLKKQGVNLFFPDIDKIKEMMYEELGK</sequence>
<dbReference type="NCBIfam" id="NF047359">
    <property type="entry name" value="CptIN"/>
    <property type="match status" value="1"/>
</dbReference>
<dbReference type="InterPro" id="IPR053735">
    <property type="entry name" value="Type_III_TA_endoRNase"/>
</dbReference>
<evidence type="ECO:0000313" key="2">
    <source>
        <dbReference type="Proteomes" id="UP000886833"/>
    </source>
</evidence>
<reference evidence="1" key="1">
    <citation type="submission" date="2020-10" db="EMBL/GenBank/DDBJ databases">
        <authorList>
            <person name="Gilroy R."/>
        </authorList>
    </citation>
    <scope>NUCLEOTIDE SEQUENCE</scope>
    <source>
        <strain evidence="1">CHK195-26880</strain>
    </source>
</reference>
<dbReference type="Proteomes" id="UP000886833">
    <property type="component" value="Unassembled WGS sequence"/>
</dbReference>
<evidence type="ECO:0000313" key="1">
    <source>
        <dbReference type="EMBL" id="HIT37926.1"/>
    </source>
</evidence>
<proteinExistence type="predicted"/>